<keyword evidence="2" id="KW-0963">Cytoplasm</keyword>
<dbReference type="Proteomes" id="UP001152872">
    <property type="component" value="Unassembled WGS sequence"/>
</dbReference>
<dbReference type="GO" id="GO:0006412">
    <property type="term" value="P:translation"/>
    <property type="evidence" value="ECO:0007669"/>
    <property type="project" value="UniProtKB-KW"/>
</dbReference>
<dbReference type="InterPro" id="IPR051309">
    <property type="entry name" value="ABCF_ATPase"/>
</dbReference>
<evidence type="ECO:0000256" key="9">
    <source>
        <dbReference type="ARBA" id="ARBA00022845"/>
    </source>
</evidence>
<dbReference type="Pfam" id="PF00005">
    <property type="entry name" value="ABC_tran"/>
    <property type="match status" value="2"/>
</dbReference>
<feature type="compositionally biased region" description="Basic and acidic residues" evidence="13">
    <location>
        <begin position="543"/>
        <end position="558"/>
    </location>
</feature>
<dbReference type="PANTHER" id="PTHR42855:SF1">
    <property type="entry name" value="ABC TRANSPORTER DOMAIN-CONTAINING PROTEIN"/>
    <property type="match status" value="1"/>
</dbReference>
<keyword evidence="6" id="KW-0547">Nucleotide-binding</keyword>
<keyword evidence="5" id="KW-0677">Repeat</keyword>
<dbReference type="Pfam" id="PF12848">
    <property type="entry name" value="ABC_tran_Xtn"/>
    <property type="match status" value="1"/>
</dbReference>
<comment type="similarity">
    <text evidence="1">Belongs to the ABC transporter superfamily. ABCF family. Translational throttle EttA subfamily.</text>
</comment>
<keyword evidence="7" id="KW-0378">Hydrolase</keyword>
<keyword evidence="9" id="KW-0810">Translation regulation</keyword>
<evidence type="ECO:0000259" key="14">
    <source>
        <dbReference type="PROSITE" id="PS50893"/>
    </source>
</evidence>
<name>A0A9X4RJM9_9CYAN</name>
<dbReference type="GO" id="GO:0016887">
    <property type="term" value="F:ATP hydrolysis activity"/>
    <property type="evidence" value="ECO:0007669"/>
    <property type="project" value="InterPro"/>
</dbReference>
<evidence type="ECO:0000256" key="5">
    <source>
        <dbReference type="ARBA" id="ARBA00022737"/>
    </source>
</evidence>
<dbReference type="InterPro" id="IPR003439">
    <property type="entry name" value="ABC_transporter-like_ATP-bd"/>
</dbReference>
<keyword evidence="10" id="KW-0694">RNA-binding</keyword>
<evidence type="ECO:0000256" key="10">
    <source>
        <dbReference type="ARBA" id="ARBA00022884"/>
    </source>
</evidence>
<dbReference type="InterPro" id="IPR032781">
    <property type="entry name" value="ABC_tran_Xtn"/>
</dbReference>
<evidence type="ECO:0000256" key="1">
    <source>
        <dbReference type="ARBA" id="ARBA00005868"/>
    </source>
</evidence>
<organism evidence="15 16">
    <name type="scientific">Pseudanabaena catenata USMAC16</name>
    <dbReference type="NCBI Taxonomy" id="1855837"/>
    <lineage>
        <taxon>Bacteria</taxon>
        <taxon>Bacillati</taxon>
        <taxon>Cyanobacteriota</taxon>
        <taxon>Cyanophyceae</taxon>
        <taxon>Pseudanabaenales</taxon>
        <taxon>Pseudanabaenaceae</taxon>
        <taxon>Pseudanabaena</taxon>
    </lineage>
</organism>
<keyword evidence="16" id="KW-1185">Reference proteome</keyword>
<dbReference type="GO" id="GO:0006417">
    <property type="term" value="P:regulation of translation"/>
    <property type="evidence" value="ECO:0007669"/>
    <property type="project" value="UniProtKB-KW"/>
</dbReference>
<evidence type="ECO:0000256" key="4">
    <source>
        <dbReference type="ARBA" id="ARBA00022730"/>
    </source>
</evidence>
<dbReference type="Gene3D" id="1.10.287.380">
    <property type="entry name" value="Valyl-tRNA synthetase, C-terminal domain"/>
    <property type="match status" value="1"/>
</dbReference>
<evidence type="ECO:0000256" key="2">
    <source>
        <dbReference type="ARBA" id="ARBA00022490"/>
    </source>
</evidence>
<dbReference type="GO" id="GO:0003677">
    <property type="term" value="F:DNA binding"/>
    <property type="evidence" value="ECO:0007669"/>
    <property type="project" value="InterPro"/>
</dbReference>
<evidence type="ECO:0000313" key="16">
    <source>
        <dbReference type="Proteomes" id="UP001152872"/>
    </source>
</evidence>
<keyword evidence="3" id="KW-0820">tRNA-binding</keyword>
<feature type="coiled-coil region" evidence="12">
    <location>
        <begin position="589"/>
        <end position="655"/>
    </location>
</feature>
<gene>
    <name evidence="15" type="ORF">FEV09_22175</name>
</gene>
<dbReference type="CDD" id="cd03221">
    <property type="entry name" value="ABCF_EF-3"/>
    <property type="match status" value="2"/>
</dbReference>
<dbReference type="InterPro" id="IPR037118">
    <property type="entry name" value="Val-tRNA_synth_C_sf"/>
</dbReference>
<evidence type="ECO:0000256" key="6">
    <source>
        <dbReference type="ARBA" id="ARBA00022741"/>
    </source>
</evidence>
<keyword evidence="12" id="KW-0175">Coiled coil</keyword>
<feature type="compositionally biased region" description="Polar residues" evidence="13">
    <location>
        <begin position="559"/>
        <end position="574"/>
    </location>
</feature>
<dbReference type="GO" id="GO:0005524">
    <property type="term" value="F:ATP binding"/>
    <property type="evidence" value="ECO:0007669"/>
    <property type="project" value="UniProtKB-KW"/>
</dbReference>
<dbReference type="FunFam" id="3.40.50.300:FF:000183">
    <property type="entry name" value="ABC transporter ATP-binding protein yjjK"/>
    <property type="match status" value="1"/>
</dbReference>
<dbReference type="InterPro" id="IPR017871">
    <property type="entry name" value="ABC_transporter-like_CS"/>
</dbReference>
<dbReference type="EMBL" id="VBTY01000310">
    <property type="protein sequence ID" value="MDG3497248.1"/>
    <property type="molecule type" value="Genomic_DNA"/>
</dbReference>
<protein>
    <submittedName>
        <fullName evidence="15">ABC-F family ATP-binding cassette domain-containing protein</fullName>
    </submittedName>
</protein>
<evidence type="ECO:0000256" key="7">
    <source>
        <dbReference type="ARBA" id="ARBA00022801"/>
    </source>
</evidence>
<feature type="domain" description="ABC transporter" evidence="14">
    <location>
        <begin position="4"/>
        <end position="256"/>
    </location>
</feature>
<evidence type="ECO:0000256" key="12">
    <source>
        <dbReference type="SAM" id="Coils"/>
    </source>
</evidence>
<dbReference type="GO" id="GO:0000049">
    <property type="term" value="F:tRNA binding"/>
    <property type="evidence" value="ECO:0007669"/>
    <property type="project" value="UniProtKB-KW"/>
</dbReference>
<dbReference type="InterPro" id="IPR027417">
    <property type="entry name" value="P-loop_NTPase"/>
</dbReference>
<dbReference type="PANTHER" id="PTHR42855">
    <property type="entry name" value="ABC TRANSPORTER ATP-BINDING SUBUNIT"/>
    <property type="match status" value="1"/>
</dbReference>
<dbReference type="InterPro" id="IPR003593">
    <property type="entry name" value="AAA+_ATPase"/>
</dbReference>
<accession>A0A9X4RJM9</accession>
<dbReference type="SMART" id="SM00382">
    <property type="entry name" value="AAA"/>
    <property type="match status" value="2"/>
</dbReference>
<keyword evidence="11" id="KW-0648">Protein biosynthesis</keyword>
<comment type="caution">
    <text evidence="15">The sequence shown here is derived from an EMBL/GenBank/DDBJ whole genome shotgun (WGS) entry which is preliminary data.</text>
</comment>
<dbReference type="GO" id="GO:0019843">
    <property type="term" value="F:rRNA binding"/>
    <property type="evidence" value="ECO:0007669"/>
    <property type="project" value="UniProtKB-KW"/>
</dbReference>
<dbReference type="Pfam" id="PF16326">
    <property type="entry name" value="ABC_tran_CTD"/>
    <property type="match status" value="1"/>
</dbReference>
<reference evidence="15" key="1">
    <citation type="submission" date="2019-05" db="EMBL/GenBank/DDBJ databases">
        <title>Whole genome sequencing of Pseudanabaena catenata USMAC16.</title>
        <authorList>
            <person name="Khan Z."/>
            <person name="Omar W.M."/>
            <person name="Convey P."/>
            <person name="Merican F."/>
            <person name="Najimudin N."/>
        </authorList>
    </citation>
    <scope>NUCLEOTIDE SEQUENCE</scope>
    <source>
        <strain evidence="15">USMAC16</strain>
    </source>
</reference>
<evidence type="ECO:0000256" key="11">
    <source>
        <dbReference type="ARBA" id="ARBA00022917"/>
    </source>
</evidence>
<sequence length="656" mass="74006">MALFTLRSLRKDFGIKEILKDASFSLDEGDKVGLIGTNGSGKSTLLKMIAGLEHSDGGELWVNSSAKIIYLPQQPDLNEENTVLEQVFADSGEQMALVKEYEEISDKLTHGHGDQDRLLEQLSRVSERMDLTGAWDLETNAKIVLTKLGIDDLEAKIGSLSGGYRKRIAIASALLSAPDVLLMDEPTNHLDALSVEWLQSYLNRYRGALLLITHDRYFLDKVTNRIIEIDRGDLYSYAGNYSYYLEKKAEAEESVLSTQRKHAGLLRRELEWLKKGPKARSTKQKARIDRAHALQATEFKQANAKVDITTAGRRIGKKVVELDRIGKSYGDRTLIKGFSYNFTPEDRIGIIGSNGAGKSTLMNIVTGRLQPDEGTVEIGTTIHFGYFDQHSDDLAEHGNQRVIDYLKDVSELVKTADGSVITASQMLERFLFPPNQQYAPINKLSGGEKRRLFLLKVLMAAPNVLILDEPTNDLDVQTLAVLEEYLEDFNGCVIVVSHDRYFLDRTVDMVFSFEKAGEVRLYPGNYSVYLEYKKDEVEAEKDANVTKELSHKAAKEQKPNNSVPSKPLTPSTTEVAKPKTEIKRASQLSYKEKREYESLEAKIPKLEEEKSQVEKKLYHNPPSGHQELQKLSDRLAELTQEIDRSTERWLELAERI</sequence>
<keyword evidence="4" id="KW-0699">rRNA-binding</keyword>
<keyword evidence="8 15" id="KW-0067">ATP-binding</keyword>
<evidence type="ECO:0000256" key="3">
    <source>
        <dbReference type="ARBA" id="ARBA00022555"/>
    </source>
</evidence>
<dbReference type="Gene3D" id="3.40.50.300">
    <property type="entry name" value="P-loop containing nucleotide triphosphate hydrolases"/>
    <property type="match status" value="2"/>
</dbReference>
<dbReference type="PROSITE" id="PS00211">
    <property type="entry name" value="ABC_TRANSPORTER_1"/>
    <property type="match status" value="1"/>
</dbReference>
<dbReference type="FunFam" id="3.40.50.300:FF:000011">
    <property type="entry name" value="Putative ABC transporter ATP-binding component"/>
    <property type="match status" value="1"/>
</dbReference>
<feature type="domain" description="ABC transporter" evidence="14">
    <location>
        <begin position="320"/>
        <end position="549"/>
    </location>
</feature>
<dbReference type="RefSeq" id="WP_009629464.1">
    <property type="nucleotide sequence ID" value="NZ_VBTY01000310.1"/>
</dbReference>
<evidence type="ECO:0000256" key="8">
    <source>
        <dbReference type="ARBA" id="ARBA00022840"/>
    </source>
</evidence>
<feature type="region of interest" description="Disordered" evidence="13">
    <location>
        <begin position="543"/>
        <end position="577"/>
    </location>
</feature>
<dbReference type="AlphaFoldDB" id="A0A9X4RJM9"/>
<evidence type="ECO:0000313" key="15">
    <source>
        <dbReference type="EMBL" id="MDG3497248.1"/>
    </source>
</evidence>
<proteinExistence type="inferred from homology"/>
<dbReference type="PROSITE" id="PS50893">
    <property type="entry name" value="ABC_TRANSPORTER_2"/>
    <property type="match status" value="2"/>
</dbReference>
<evidence type="ECO:0000256" key="13">
    <source>
        <dbReference type="SAM" id="MobiDB-lite"/>
    </source>
</evidence>
<dbReference type="InterPro" id="IPR032524">
    <property type="entry name" value="ABC_tran_C"/>
</dbReference>
<dbReference type="SUPFAM" id="SSF52540">
    <property type="entry name" value="P-loop containing nucleoside triphosphate hydrolases"/>
    <property type="match status" value="2"/>
</dbReference>